<evidence type="ECO:0000256" key="2">
    <source>
        <dbReference type="ARBA" id="ARBA00008190"/>
    </source>
</evidence>
<feature type="compositionally biased region" description="Pro residues" evidence="12">
    <location>
        <begin position="709"/>
        <end position="718"/>
    </location>
</feature>
<dbReference type="Proteomes" id="UP000019149">
    <property type="component" value="Unassembled WGS sequence"/>
</dbReference>
<keyword evidence="5 8" id="KW-0371">Homeobox</keyword>
<dbReference type="Pfam" id="PF00046">
    <property type="entry name" value="Homeodomain"/>
    <property type="match status" value="1"/>
</dbReference>
<evidence type="ECO:0000256" key="6">
    <source>
        <dbReference type="ARBA" id="ARBA00023163"/>
    </source>
</evidence>
<feature type="coiled-coil region" evidence="11">
    <location>
        <begin position="903"/>
        <end position="951"/>
    </location>
</feature>
<dbReference type="InterPro" id="IPR010982">
    <property type="entry name" value="Lambda_DNA-bd_dom_sf"/>
</dbReference>
<keyword evidence="11" id="KW-0175">Coiled coil</keyword>
<accession>W6UDQ5</accession>
<evidence type="ECO:0000256" key="5">
    <source>
        <dbReference type="ARBA" id="ARBA00023155"/>
    </source>
</evidence>
<dbReference type="GO" id="GO:0000978">
    <property type="term" value="F:RNA polymerase II cis-regulatory region sequence-specific DNA binding"/>
    <property type="evidence" value="ECO:0007669"/>
    <property type="project" value="TreeGrafter"/>
</dbReference>
<dbReference type="OMA" id="VNEAYKY"/>
<evidence type="ECO:0000256" key="12">
    <source>
        <dbReference type="SAM" id="MobiDB-lite"/>
    </source>
</evidence>
<comment type="caution">
    <text evidence="15">The sequence shown here is derived from an EMBL/GenBank/DDBJ whole genome shotgun (WGS) entry which is preliminary data.</text>
</comment>
<feature type="region of interest" description="Disordered" evidence="12">
    <location>
        <begin position="701"/>
        <end position="740"/>
    </location>
</feature>
<keyword evidence="16" id="KW-1185">Reference proteome</keyword>
<protein>
    <recommendedName>
        <fullName evidence="10">One cut domain family member</fullName>
    </recommendedName>
</protein>
<comment type="similarity">
    <text evidence="2 10">Belongs to the CUT homeobox family.</text>
</comment>
<dbReference type="PROSITE" id="PS51042">
    <property type="entry name" value="CUT"/>
    <property type="match status" value="1"/>
</dbReference>
<dbReference type="FunFam" id="1.10.260.40:FF:000005">
    <property type="entry name" value="One cut domain family member"/>
    <property type="match status" value="1"/>
</dbReference>
<dbReference type="CDD" id="cd00086">
    <property type="entry name" value="homeodomain"/>
    <property type="match status" value="1"/>
</dbReference>
<dbReference type="SUPFAM" id="SSF46689">
    <property type="entry name" value="Homeodomain-like"/>
    <property type="match status" value="1"/>
</dbReference>
<keyword evidence="4 8" id="KW-0238">DNA-binding</keyword>
<dbReference type="GeneID" id="36341621"/>
<feature type="domain" description="CUT" evidence="14">
    <location>
        <begin position="406"/>
        <end position="492"/>
    </location>
</feature>
<dbReference type="CTD" id="36341621"/>
<evidence type="ECO:0000256" key="7">
    <source>
        <dbReference type="ARBA" id="ARBA00023242"/>
    </source>
</evidence>
<dbReference type="InterPro" id="IPR001356">
    <property type="entry name" value="HD"/>
</dbReference>
<gene>
    <name evidence="15" type="ORF">EGR_05906</name>
</gene>
<evidence type="ECO:0000256" key="8">
    <source>
        <dbReference type="PROSITE-ProRule" id="PRU00108"/>
    </source>
</evidence>
<feature type="compositionally biased region" description="Polar residues" evidence="12">
    <location>
        <begin position="249"/>
        <end position="267"/>
    </location>
</feature>
<proteinExistence type="inferred from homology"/>
<reference evidence="15 16" key="1">
    <citation type="journal article" date="2013" name="Nat. Genet.">
        <title>The genome of the hydatid tapeworm Echinococcus granulosus.</title>
        <authorList>
            <person name="Zheng H."/>
            <person name="Zhang W."/>
            <person name="Zhang L."/>
            <person name="Zhang Z."/>
            <person name="Li J."/>
            <person name="Lu G."/>
            <person name="Zhu Y."/>
            <person name="Wang Y."/>
            <person name="Huang Y."/>
            <person name="Liu J."/>
            <person name="Kang H."/>
            <person name="Chen J."/>
            <person name="Wang L."/>
            <person name="Chen A."/>
            <person name="Yu S."/>
            <person name="Gao Z."/>
            <person name="Jin L."/>
            <person name="Gu W."/>
            <person name="Wang Z."/>
            <person name="Zhao L."/>
            <person name="Shi B."/>
            <person name="Wen H."/>
            <person name="Lin R."/>
            <person name="Jones M.K."/>
            <person name="Brejova B."/>
            <person name="Vinar T."/>
            <person name="Zhao G."/>
            <person name="McManus D.P."/>
            <person name="Chen Z."/>
            <person name="Zhou Y."/>
            <person name="Wang S."/>
        </authorList>
    </citation>
    <scope>NUCLEOTIDE SEQUENCE [LARGE SCALE GENOMIC DNA]</scope>
</reference>
<feature type="DNA-binding region" description="Homeobox" evidence="8">
    <location>
        <begin position="519"/>
        <end position="578"/>
    </location>
</feature>
<evidence type="ECO:0000259" key="13">
    <source>
        <dbReference type="PROSITE" id="PS50071"/>
    </source>
</evidence>
<dbReference type="RefSeq" id="XP_024350374.1">
    <property type="nucleotide sequence ID" value="XM_024495155.1"/>
</dbReference>
<keyword evidence="3 10" id="KW-0805">Transcription regulation</keyword>
<dbReference type="InterPro" id="IPR051649">
    <property type="entry name" value="CUT_Homeobox"/>
</dbReference>
<evidence type="ECO:0000256" key="4">
    <source>
        <dbReference type="ARBA" id="ARBA00023125"/>
    </source>
</evidence>
<evidence type="ECO:0000313" key="16">
    <source>
        <dbReference type="Proteomes" id="UP000019149"/>
    </source>
</evidence>
<dbReference type="AlphaFoldDB" id="W6UDQ5"/>
<comment type="subcellular location">
    <subcellularLocation>
        <location evidence="1 8 9">Nucleus</location>
    </subcellularLocation>
</comment>
<evidence type="ECO:0000256" key="10">
    <source>
        <dbReference type="RuleBase" id="RU361129"/>
    </source>
</evidence>
<organism evidence="15 16">
    <name type="scientific">Echinococcus granulosus</name>
    <name type="common">Hydatid tapeworm</name>
    <dbReference type="NCBI Taxonomy" id="6210"/>
    <lineage>
        <taxon>Eukaryota</taxon>
        <taxon>Metazoa</taxon>
        <taxon>Spiralia</taxon>
        <taxon>Lophotrochozoa</taxon>
        <taxon>Platyhelminthes</taxon>
        <taxon>Cestoda</taxon>
        <taxon>Eucestoda</taxon>
        <taxon>Cyclophyllidea</taxon>
        <taxon>Taeniidae</taxon>
        <taxon>Echinococcus</taxon>
        <taxon>Echinococcus granulosus group</taxon>
    </lineage>
</organism>
<dbReference type="SUPFAM" id="SSF47413">
    <property type="entry name" value="lambda repressor-like DNA-binding domains"/>
    <property type="match status" value="1"/>
</dbReference>
<dbReference type="Pfam" id="PF02376">
    <property type="entry name" value="CUT"/>
    <property type="match status" value="1"/>
</dbReference>
<dbReference type="SMART" id="SM00389">
    <property type="entry name" value="HOX"/>
    <property type="match status" value="1"/>
</dbReference>
<evidence type="ECO:0000256" key="11">
    <source>
        <dbReference type="SAM" id="Coils"/>
    </source>
</evidence>
<evidence type="ECO:0000256" key="1">
    <source>
        <dbReference type="ARBA" id="ARBA00004123"/>
    </source>
</evidence>
<dbReference type="PANTHER" id="PTHR14057">
    <property type="entry name" value="TRANSCRIPTION FACTOR ONECUT"/>
    <property type="match status" value="1"/>
</dbReference>
<feature type="region of interest" description="Disordered" evidence="12">
    <location>
        <begin position="577"/>
        <end position="611"/>
    </location>
</feature>
<dbReference type="KEGG" id="egl:EGR_05906"/>
<evidence type="ECO:0000256" key="9">
    <source>
        <dbReference type="RuleBase" id="RU000682"/>
    </source>
</evidence>
<dbReference type="GO" id="GO:0000981">
    <property type="term" value="F:DNA-binding transcription factor activity, RNA polymerase II-specific"/>
    <property type="evidence" value="ECO:0007669"/>
    <property type="project" value="TreeGrafter"/>
</dbReference>
<feature type="compositionally biased region" description="Polar residues" evidence="12">
    <location>
        <begin position="204"/>
        <end position="221"/>
    </location>
</feature>
<evidence type="ECO:0000256" key="3">
    <source>
        <dbReference type="ARBA" id="ARBA00023015"/>
    </source>
</evidence>
<dbReference type="PANTHER" id="PTHR14057:SF47">
    <property type="entry name" value="HOMEOBOX PROTEIN ONECUT"/>
    <property type="match status" value="1"/>
</dbReference>
<evidence type="ECO:0000259" key="14">
    <source>
        <dbReference type="PROSITE" id="PS51042"/>
    </source>
</evidence>
<dbReference type="STRING" id="6210.W6UDQ5"/>
<dbReference type="InterPro" id="IPR003350">
    <property type="entry name" value="CUT_dom"/>
</dbReference>
<name>W6UDQ5_ECHGR</name>
<keyword evidence="6 10" id="KW-0804">Transcription</keyword>
<evidence type="ECO:0000313" key="15">
    <source>
        <dbReference type="EMBL" id="EUB59178.1"/>
    </source>
</evidence>
<dbReference type="SMART" id="SM01109">
    <property type="entry name" value="CUT"/>
    <property type="match status" value="1"/>
</dbReference>
<dbReference type="FunFam" id="1.10.10.60:FF:000054">
    <property type="entry name" value="One cut domain family member"/>
    <property type="match status" value="1"/>
</dbReference>
<dbReference type="OrthoDB" id="10068888at2759"/>
<dbReference type="EMBL" id="APAU02000048">
    <property type="protein sequence ID" value="EUB59178.1"/>
    <property type="molecule type" value="Genomic_DNA"/>
</dbReference>
<feature type="domain" description="Homeobox" evidence="13">
    <location>
        <begin position="517"/>
        <end position="577"/>
    </location>
</feature>
<dbReference type="PROSITE" id="PS50071">
    <property type="entry name" value="HOMEOBOX_2"/>
    <property type="match status" value="1"/>
</dbReference>
<feature type="region of interest" description="Disordered" evidence="12">
    <location>
        <begin position="204"/>
        <end position="267"/>
    </location>
</feature>
<feature type="compositionally biased region" description="Low complexity" evidence="12">
    <location>
        <begin position="584"/>
        <end position="604"/>
    </location>
</feature>
<dbReference type="Gene3D" id="1.10.260.40">
    <property type="entry name" value="lambda repressor-like DNA-binding domains"/>
    <property type="match status" value="1"/>
</dbReference>
<dbReference type="GO" id="GO:0005634">
    <property type="term" value="C:nucleus"/>
    <property type="evidence" value="ECO:0007669"/>
    <property type="project" value="UniProtKB-SubCell"/>
</dbReference>
<dbReference type="InterPro" id="IPR009057">
    <property type="entry name" value="Homeodomain-like_sf"/>
</dbReference>
<keyword evidence="7 8" id="KW-0539">Nucleus</keyword>
<dbReference type="Gene3D" id="1.10.10.60">
    <property type="entry name" value="Homeodomain-like"/>
    <property type="match status" value="1"/>
</dbReference>
<sequence>MDFSISQFTGEAGISEAKASPLALVKNDFADTDVSISYASTTETAEIFQHLPTNMYANIVSGYPRSEAYSSTCFPYAHVNPVMTTASGGMPFFPYVGTIDQQSLHSQHHQQEVEEERLKSTCSTSQMPAGTESEQNCYYSTETQEYATEDEQITNVNEAYKYETLNNFKDTDEEEEVLETRLDEALPDWATSSTMMNTSTEGMVQSAEVSRTSTNQTYTSATEHEGLLDCSNRSSDSKTYDETGGDYCSTDQSLSVSQDQQHQIQNTDPSFQESSAVYMTSEMPIAENQQPNYPPNVTCAQSSLMPPMFPYQYLSSGFTGDQNTSPMEGIVSQNFVFSNQSASTINPYTGELANPHALRMSSEAMESSIDKALFTHSAGPVDSWTGFQKGMVANALASQSHNDLQLGQMSDSEELNTKELAQRVSAELKRYSIPQAVFAQRVLCRSQGTLSDLLRNPKPWSKLKSGRETFRRMWKWLQEPEYQRMSALRLAGKYLQNSTSKRKDHEIMPGVGNEEIRVIKKPRLVFTDIQRRTLHAIFKETKRPSKEMQATIAHQLGLEISTVANFFMNARRRSLEKWQDGGDSKNSSIIDSSSPQSSADPSESLAASNEDATSIAHLSGSAYAQSGITAASYPSTDQTSMYAAVSVVSCQASNQMYVQQPDYTFASSQQNFLPTQREQRIHPYAKTRGPSTFQSQYFTHYQQEQQPPLSSPPPPPPQVVVQRLPRQPQPPIPHQQQSSSLFDLRRLASASQLDPRFLATATELSASHQSLRDQALEICSNMAAAAAAAAANAKFNTVASSTERQFLKQEAETVVEQEEEYLAERGKGMPRDNLTERREYEKISSIDKTKATAVTPALDLTQENACSALEELEVDETEFRQDPNSFTDADIQKMNVVDANAKNKVLEEALRGKQEMLQRIIAERDATCKEKSTLTLRLQVAEDQLRDVEHKLNSRVLGVEMEKACLTKTLEGVRAVAETADEISSQIQRTLCDAGVTMPQHLPSSNSPTSLIQKLIDHTSQLLGEFQKLSKQRDAFRSEISRREADEAKSHRMKEFLHHEIDRYAKECRRLSRELEGRQWLSTTIELENEDFPATPTRHMERADLVLETDVVLLH</sequence>